<evidence type="ECO:0000256" key="1">
    <source>
        <dbReference type="ARBA" id="ARBA00022723"/>
    </source>
</evidence>
<dbReference type="PROSITE" id="PS50865">
    <property type="entry name" value="ZF_MYND_2"/>
    <property type="match status" value="1"/>
</dbReference>
<feature type="domain" description="MYND-type" evidence="5">
    <location>
        <begin position="318"/>
        <end position="362"/>
    </location>
</feature>
<keyword evidence="1" id="KW-0479">Metal-binding</keyword>
<dbReference type="InterPro" id="IPR002893">
    <property type="entry name" value="Znf_MYND"/>
</dbReference>
<comment type="caution">
    <text evidence="6">The sequence shown here is derived from an EMBL/GenBank/DDBJ whole genome shotgun (WGS) entry which is preliminary data.</text>
</comment>
<name>A0AAD7GJS5_MYCRO</name>
<keyword evidence="7" id="KW-1185">Reference proteome</keyword>
<dbReference type="Gene3D" id="6.10.140.2220">
    <property type="match status" value="1"/>
</dbReference>
<evidence type="ECO:0000256" key="4">
    <source>
        <dbReference type="PROSITE-ProRule" id="PRU00134"/>
    </source>
</evidence>
<evidence type="ECO:0000256" key="3">
    <source>
        <dbReference type="ARBA" id="ARBA00022833"/>
    </source>
</evidence>
<sequence length="451" mass="50122">MAPISHHLEAFAALTLTEPFDPHAGCIRALYSAVSQILLSGHGTPYQVSFLKAAMKFMAAPRSESDHAQLRHRFFTCHCDRTNPQMVYLHDAMPPALTVHDLWEATLFLMCSALQNLIAAFKHNRTAHDVHQRWPAADADFHGSGSARGLWDALIHWPADGCTSTSAFSLIAGIARAWPEFAMCALGTPRLFALATTHLESALARIPTHDTDVLWAPRFSIALYACVAELFPTFALDRVLRGILPRMLAVAERMQSHVFPGGDRDMQASIAWFERMCSRYGRTFVPQGNQPAPYDSRPALLTTAWGALFGMRNSKCTAPNCRVAETQRTGHVCSKCLVARYCTVDHQRAAWRSQQYPHKAVCAAIGRLRTALAMENDQIWTELVHNMEAGRSSRPFEERCIAYNVSPDLGREILLALGYDSLSQDTGLKEVSRQFTTCHHGFIDSMIQGAV</sequence>
<protein>
    <recommendedName>
        <fullName evidence="5">MYND-type domain-containing protein</fullName>
    </recommendedName>
</protein>
<reference evidence="6" key="1">
    <citation type="submission" date="2023-03" db="EMBL/GenBank/DDBJ databases">
        <title>Massive genome expansion in bonnet fungi (Mycena s.s.) driven by repeated elements and novel gene families across ecological guilds.</title>
        <authorList>
            <consortium name="Lawrence Berkeley National Laboratory"/>
            <person name="Harder C.B."/>
            <person name="Miyauchi S."/>
            <person name="Viragh M."/>
            <person name="Kuo A."/>
            <person name="Thoen E."/>
            <person name="Andreopoulos B."/>
            <person name="Lu D."/>
            <person name="Skrede I."/>
            <person name="Drula E."/>
            <person name="Henrissat B."/>
            <person name="Morin E."/>
            <person name="Kohler A."/>
            <person name="Barry K."/>
            <person name="LaButti K."/>
            <person name="Morin E."/>
            <person name="Salamov A."/>
            <person name="Lipzen A."/>
            <person name="Mereny Z."/>
            <person name="Hegedus B."/>
            <person name="Baldrian P."/>
            <person name="Stursova M."/>
            <person name="Weitz H."/>
            <person name="Taylor A."/>
            <person name="Grigoriev I.V."/>
            <person name="Nagy L.G."/>
            <person name="Martin F."/>
            <person name="Kauserud H."/>
        </authorList>
    </citation>
    <scope>NUCLEOTIDE SEQUENCE</scope>
    <source>
        <strain evidence="6">CBHHK067</strain>
    </source>
</reference>
<evidence type="ECO:0000313" key="7">
    <source>
        <dbReference type="Proteomes" id="UP001221757"/>
    </source>
</evidence>
<dbReference type="GO" id="GO:0008270">
    <property type="term" value="F:zinc ion binding"/>
    <property type="evidence" value="ECO:0007669"/>
    <property type="project" value="UniProtKB-KW"/>
</dbReference>
<evidence type="ECO:0000313" key="6">
    <source>
        <dbReference type="EMBL" id="KAJ7698331.1"/>
    </source>
</evidence>
<accession>A0AAD7GJS5</accession>
<dbReference type="EMBL" id="JARKIE010000026">
    <property type="protein sequence ID" value="KAJ7698331.1"/>
    <property type="molecule type" value="Genomic_DNA"/>
</dbReference>
<dbReference type="SUPFAM" id="SSF144232">
    <property type="entry name" value="HIT/MYND zinc finger-like"/>
    <property type="match status" value="1"/>
</dbReference>
<evidence type="ECO:0000259" key="5">
    <source>
        <dbReference type="PROSITE" id="PS50865"/>
    </source>
</evidence>
<dbReference type="Proteomes" id="UP001221757">
    <property type="component" value="Unassembled WGS sequence"/>
</dbReference>
<evidence type="ECO:0000256" key="2">
    <source>
        <dbReference type="ARBA" id="ARBA00022771"/>
    </source>
</evidence>
<organism evidence="6 7">
    <name type="scientific">Mycena rosella</name>
    <name type="common">Pink bonnet</name>
    <name type="synonym">Agaricus rosellus</name>
    <dbReference type="NCBI Taxonomy" id="1033263"/>
    <lineage>
        <taxon>Eukaryota</taxon>
        <taxon>Fungi</taxon>
        <taxon>Dikarya</taxon>
        <taxon>Basidiomycota</taxon>
        <taxon>Agaricomycotina</taxon>
        <taxon>Agaricomycetes</taxon>
        <taxon>Agaricomycetidae</taxon>
        <taxon>Agaricales</taxon>
        <taxon>Marasmiineae</taxon>
        <taxon>Mycenaceae</taxon>
        <taxon>Mycena</taxon>
    </lineage>
</organism>
<keyword evidence="3" id="KW-0862">Zinc</keyword>
<dbReference type="AlphaFoldDB" id="A0AAD7GJS5"/>
<gene>
    <name evidence="6" type="ORF">B0H17DRAFT_1129858</name>
</gene>
<keyword evidence="2 4" id="KW-0863">Zinc-finger</keyword>
<proteinExistence type="predicted"/>